<dbReference type="AlphaFoldDB" id="W0R9S9"/>
<gene>
    <name evidence="2" type="ORF">J421_0018</name>
    <name evidence="3" type="ORF">J421_0040</name>
</gene>
<dbReference type="STRING" id="861299.J421_0018"/>
<reference evidence="2 4" key="2">
    <citation type="journal article" date="2014" name="Genome Announc.">
        <title>Genome Sequence and Methylome of Soil Bacterium Gemmatirosa kalamazoonensis KBS708T, a Member of the Rarely Cultivated Gemmatimonadetes Phylum.</title>
        <authorList>
            <person name="Debruyn J.M."/>
            <person name="Radosevich M."/>
            <person name="Wommack K.E."/>
            <person name="Polson S.W."/>
            <person name="Hauser L.J."/>
            <person name="Fawaz M.N."/>
            <person name="Korlach J."/>
            <person name="Tsai Y.C."/>
        </authorList>
    </citation>
    <scope>NUCLEOTIDE SEQUENCE [LARGE SCALE GENOMIC DNA]</scope>
    <source>
        <strain evidence="2 4">KBS708</strain>
    </source>
</reference>
<dbReference type="EMBL" id="CP007127">
    <property type="protein sequence ID" value="AHG87556.1"/>
    <property type="molecule type" value="Genomic_DNA"/>
</dbReference>
<sequence length="138" mass="15209">MPRRFENLRKPQIGSQNVIKPHIAHDSAESGETAPEASGAPRKTALHEHRLLSAEALARAMATAGLSLAQVLQATARRGLNAFTPLNTAVRWKTDAYVRADVLEALSELLHVPKPFLSPQIRRWDAEDYARARGRRGA</sequence>
<dbReference type="RefSeq" id="WP_148306067.1">
    <property type="nucleotide sequence ID" value="NZ_CP007127.1"/>
</dbReference>
<dbReference type="InParanoid" id="W0R9S9"/>
<dbReference type="Proteomes" id="UP000019151">
    <property type="component" value="Chromosome"/>
</dbReference>
<feature type="region of interest" description="Disordered" evidence="1">
    <location>
        <begin position="1"/>
        <end position="45"/>
    </location>
</feature>
<organism evidence="2 4">
    <name type="scientific">Gemmatirosa kalamazoonensis</name>
    <dbReference type="NCBI Taxonomy" id="861299"/>
    <lineage>
        <taxon>Bacteria</taxon>
        <taxon>Pseudomonadati</taxon>
        <taxon>Gemmatimonadota</taxon>
        <taxon>Gemmatimonadia</taxon>
        <taxon>Gemmatimonadales</taxon>
        <taxon>Gemmatimonadaceae</taxon>
        <taxon>Gemmatirosa</taxon>
    </lineage>
</organism>
<proteinExistence type="predicted"/>
<evidence type="ECO:0000256" key="1">
    <source>
        <dbReference type="SAM" id="MobiDB-lite"/>
    </source>
</evidence>
<name>W0R9S9_9BACT</name>
<evidence type="ECO:0000313" key="2">
    <source>
        <dbReference type="EMBL" id="AHG87556.1"/>
    </source>
</evidence>
<evidence type="ECO:0000313" key="4">
    <source>
        <dbReference type="Proteomes" id="UP000019151"/>
    </source>
</evidence>
<dbReference type="HOGENOM" id="CLU_1852298_0_0_0"/>
<protein>
    <submittedName>
        <fullName evidence="2">Uncharacterized protein</fullName>
    </submittedName>
</protein>
<keyword evidence="4" id="KW-1185">Reference proteome</keyword>
<dbReference type="EMBL" id="CP007128">
    <property type="protein sequence ID" value="AHG87577.1"/>
    <property type="molecule type" value="Genomic_DNA"/>
</dbReference>
<reference evidence="2" key="1">
    <citation type="submission" date="2013-12" db="EMBL/GenBank/DDBJ databases">
        <authorList>
            <person name="DeBruyn J.M."/>
            <person name="Radosevich M."/>
            <person name="Wommack K.Eric."/>
            <person name="Polson S."/>
            <person name="Hauser L.J."/>
            <person name="Fawaz M.N."/>
            <person name="Korlach J."/>
            <person name="Tsai Y.-C."/>
        </authorList>
    </citation>
    <scope>NUCLEOTIDE SEQUENCE</scope>
    <source>
        <strain evidence="2">KBS708</strain>
    </source>
</reference>
<dbReference type="Proteomes" id="UP000019151">
    <property type="component" value="Extrachromosomal Element ECE"/>
</dbReference>
<evidence type="ECO:0000313" key="3">
    <source>
        <dbReference type="EMBL" id="AHG87577.1"/>
    </source>
</evidence>
<accession>W0R9S9</accession>
<dbReference type="KEGG" id="gba:J421_0040"/>